<keyword evidence="1" id="KW-0812">Transmembrane</keyword>
<dbReference type="Proteomes" id="UP001597052">
    <property type="component" value="Unassembled WGS sequence"/>
</dbReference>
<dbReference type="PANTHER" id="PTHR40042:SF1">
    <property type="entry name" value="DUF1405 DOMAIN-CONTAINING PROTEIN"/>
    <property type="match status" value="1"/>
</dbReference>
<accession>A0ABD6D4N6</accession>
<name>A0ABD6D4N6_9EURY</name>
<sequence length="231" mass="25526">MSDRERQSPTPRRPLPYRYAEAYLSHGPSLVALLVVTATAFLVGVRFYVETMPAVPTLLWPLYADSPTAIALVTLSLASLLPNLGRRLREAPINRPLAYLHTLAFVWLVKYGLWTAVALNLRPELYFGFSAGALYDYWFIIGTHLLFVVLAFAVLHYGRTTRGALGLSLSLLLINDMIDYGLGLHPPLRYEPGLLLAGVTVGLSVGVVALAAWQFDLLSDEKDSQNQRTVA</sequence>
<organism evidence="2 3">
    <name type="scientific">Halohasta litorea</name>
    <dbReference type="NCBI Taxonomy" id="869891"/>
    <lineage>
        <taxon>Archaea</taxon>
        <taxon>Methanobacteriati</taxon>
        <taxon>Methanobacteriota</taxon>
        <taxon>Stenosarchaea group</taxon>
        <taxon>Halobacteria</taxon>
        <taxon>Halobacteriales</taxon>
        <taxon>Haloferacaceae</taxon>
        <taxon>Halohasta</taxon>
    </lineage>
</organism>
<feature type="transmembrane region" description="Helical" evidence="1">
    <location>
        <begin position="68"/>
        <end position="85"/>
    </location>
</feature>
<feature type="transmembrane region" description="Helical" evidence="1">
    <location>
        <begin position="194"/>
        <end position="213"/>
    </location>
</feature>
<feature type="transmembrane region" description="Helical" evidence="1">
    <location>
        <begin position="137"/>
        <end position="157"/>
    </location>
</feature>
<feature type="transmembrane region" description="Helical" evidence="1">
    <location>
        <begin position="97"/>
        <end position="117"/>
    </location>
</feature>
<keyword evidence="1" id="KW-0472">Membrane</keyword>
<evidence type="ECO:0000256" key="1">
    <source>
        <dbReference type="SAM" id="Phobius"/>
    </source>
</evidence>
<proteinExistence type="predicted"/>
<feature type="transmembrane region" description="Helical" evidence="1">
    <location>
        <begin position="21"/>
        <end position="48"/>
    </location>
</feature>
<dbReference type="Pfam" id="PF07187">
    <property type="entry name" value="DUF1405"/>
    <property type="match status" value="1"/>
</dbReference>
<evidence type="ECO:0000313" key="2">
    <source>
        <dbReference type="EMBL" id="MFD1641244.1"/>
    </source>
</evidence>
<dbReference type="PANTHER" id="PTHR40042">
    <property type="entry name" value="HYPOTHETICAL MEMBRANE SPANNING PROTEIN"/>
    <property type="match status" value="1"/>
</dbReference>
<protein>
    <submittedName>
        <fullName evidence="2">DUF1405 domain-containing protein</fullName>
    </submittedName>
</protein>
<dbReference type="EMBL" id="JBHUDM010000001">
    <property type="protein sequence ID" value="MFD1641244.1"/>
    <property type="molecule type" value="Genomic_DNA"/>
</dbReference>
<dbReference type="InterPro" id="IPR009845">
    <property type="entry name" value="DUF1405"/>
</dbReference>
<reference evidence="2 3" key="1">
    <citation type="journal article" date="2019" name="Int. J. Syst. Evol. Microbiol.">
        <title>The Global Catalogue of Microorganisms (GCM) 10K type strain sequencing project: providing services to taxonomists for standard genome sequencing and annotation.</title>
        <authorList>
            <consortium name="The Broad Institute Genomics Platform"/>
            <consortium name="The Broad Institute Genome Sequencing Center for Infectious Disease"/>
            <person name="Wu L."/>
            <person name="Ma J."/>
        </authorList>
    </citation>
    <scope>NUCLEOTIDE SEQUENCE [LARGE SCALE GENOMIC DNA]</scope>
    <source>
        <strain evidence="2 3">CGMCC 1.10593</strain>
    </source>
</reference>
<comment type="caution">
    <text evidence="2">The sequence shown here is derived from an EMBL/GenBank/DDBJ whole genome shotgun (WGS) entry which is preliminary data.</text>
</comment>
<keyword evidence="1" id="KW-1133">Transmembrane helix</keyword>
<evidence type="ECO:0000313" key="3">
    <source>
        <dbReference type="Proteomes" id="UP001597052"/>
    </source>
</evidence>
<dbReference type="AlphaFoldDB" id="A0ABD6D4N6"/>
<dbReference type="RefSeq" id="WP_256394946.1">
    <property type="nucleotide sequence ID" value="NZ_JANHDJ010000001.1"/>
</dbReference>
<keyword evidence="3" id="KW-1185">Reference proteome</keyword>
<gene>
    <name evidence="2" type="ORF">ACFSBW_05060</name>
</gene>